<dbReference type="PROSITE" id="PS00356">
    <property type="entry name" value="HTH_LACI_1"/>
    <property type="match status" value="1"/>
</dbReference>
<dbReference type="Gene3D" id="3.40.50.2300">
    <property type="match status" value="2"/>
</dbReference>
<keyword evidence="2" id="KW-0238">DNA-binding</keyword>
<dbReference type="InterPro" id="IPR000843">
    <property type="entry name" value="HTH_LacI"/>
</dbReference>
<feature type="region of interest" description="Disordered" evidence="4">
    <location>
        <begin position="313"/>
        <end position="338"/>
    </location>
</feature>
<dbReference type="PROSITE" id="PS50932">
    <property type="entry name" value="HTH_LACI_2"/>
    <property type="match status" value="1"/>
</dbReference>
<accession>A0A846YLI6</accession>
<dbReference type="CDD" id="cd01392">
    <property type="entry name" value="HTH_LacI"/>
    <property type="match status" value="1"/>
</dbReference>
<name>A0A846YLI6_9NOCA</name>
<evidence type="ECO:0000256" key="2">
    <source>
        <dbReference type="ARBA" id="ARBA00023125"/>
    </source>
</evidence>
<comment type="caution">
    <text evidence="6">The sequence shown here is derived from an EMBL/GenBank/DDBJ whole genome shotgun (WGS) entry which is preliminary data.</text>
</comment>
<keyword evidence="3" id="KW-0804">Transcription</keyword>
<evidence type="ECO:0000256" key="3">
    <source>
        <dbReference type="ARBA" id="ARBA00023163"/>
    </source>
</evidence>
<dbReference type="Proteomes" id="UP000570678">
    <property type="component" value="Unassembled WGS sequence"/>
</dbReference>
<dbReference type="PRINTS" id="PR00036">
    <property type="entry name" value="HTHLACI"/>
</dbReference>
<evidence type="ECO:0000313" key="7">
    <source>
        <dbReference type="Proteomes" id="UP000570678"/>
    </source>
</evidence>
<dbReference type="SUPFAM" id="SSF53822">
    <property type="entry name" value="Periplasmic binding protein-like I"/>
    <property type="match status" value="1"/>
</dbReference>
<dbReference type="RefSeq" id="WP_062979506.1">
    <property type="nucleotide sequence ID" value="NZ_JAAXOT010000010.1"/>
</dbReference>
<dbReference type="Pfam" id="PF13377">
    <property type="entry name" value="Peripla_BP_3"/>
    <property type="match status" value="1"/>
</dbReference>
<protein>
    <submittedName>
        <fullName evidence="6">LacI family transcriptional regulator</fullName>
    </submittedName>
</protein>
<evidence type="ECO:0000259" key="5">
    <source>
        <dbReference type="PROSITE" id="PS50932"/>
    </source>
</evidence>
<dbReference type="Pfam" id="PF00356">
    <property type="entry name" value="LacI"/>
    <property type="match status" value="1"/>
</dbReference>
<reference evidence="6 7" key="1">
    <citation type="submission" date="2020-04" db="EMBL/GenBank/DDBJ databases">
        <title>MicrobeNet Type strains.</title>
        <authorList>
            <person name="Nicholson A.C."/>
        </authorList>
    </citation>
    <scope>NUCLEOTIDE SEQUENCE [LARGE SCALE GENOMIC DNA]</scope>
    <source>
        <strain evidence="6 7">JCM 3332</strain>
    </source>
</reference>
<dbReference type="GO" id="GO:0003700">
    <property type="term" value="F:DNA-binding transcription factor activity"/>
    <property type="evidence" value="ECO:0007669"/>
    <property type="project" value="TreeGrafter"/>
</dbReference>
<dbReference type="InterPro" id="IPR028082">
    <property type="entry name" value="Peripla_BP_I"/>
</dbReference>
<dbReference type="CDD" id="cd06267">
    <property type="entry name" value="PBP1_LacI_sugar_binding-like"/>
    <property type="match status" value="1"/>
</dbReference>
<dbReference type="SMART" id="SM00354">
    <property type="entry name" value="HTH_LACI"/>
    <property type="match status" value="1"/>
</dbReference>
<organism evidence="6 7">
    <name type="scientific">Nocardia flavorosea</name>
    <dbReference type="NCBI Taxonomy" id="53429"/>
    <lineage>
        <taxon>Bacteria</taxon>
        <taxon>Bacillati</taxon>
        <taxon>Actinomycetota</taxon>
        <taxon>Actinomycetes</taxon>
        <taxon>Mycobacteriales</taxon>
        <taxon>Nocardiaceae</taxon>
        <taxon>Nocardia</taxon>
    </lineage>
</organism>
<dbReference type="Gene3D" id="1.10.260.40">
    <property type="entry name" value="lambda repressor-like DNA-binding domains"/>
    <property type="match status" value="1"/>
</dbReference>
<dbReference type="InterPro" id="IPR046335">
    <property type="entry name" value="LacI/GalR-like_sensor"/>
</dbReference>
<feature type="domain" description="HTH lacI-type" evidence="5">
    <location>
        <begin position="15"/>
        <end position="69"/>
    </location>
</feature>
<gene>
    <name evidence="6" type="ORF">HGA15_19900</name>
</gene>
<dbReference type="PANTHER" id="PTHR30146">
    <property type="entry name" value="LACI-RELATED TRANSCRIPTIONAL REPRESSOR"/>
    <property type="match status" value="1"/>
</dbReference>
<evidence type="ECO:0000256" key="4">
    <source>
        <dbReference type="SAM" id="MobiDB-lite"/>
    </source>
</evidence>
<dbReference type="EMBL" id="JAAXOT010000010">
    <property type="protein sequence ID" value="NKY58362.1"/>
    <property type="molecule type" value="Genomic_DNA"/>
</dbReference>
<keyword evidence="7" id="KW-1185">Reference proteome</keyword>
<dbReference type="GO" id="GO:0000976">
    <property type="term" value="F:transcription cis-regulatory region binding"/>
    <property type="evidence" value="ECO:0007669"/>
    <property type="project" value="TreeGrafter"/>
</dbReference>
<proteinExistence type="predicted"/>
<dbReference type="SUPFAM" id="SSF47413">
    <property type="entry name" value="lambda repressor-like DNA-binding domains"/>
    <property type="match status" value="1"/>
</dbReference>
<sequence length="338" mass="35888">MTSRRRAGHNRGAGVTIYDIARAAGVSPSTVSRALHKPGRINATTAQHIRDTAQTLGYRINPLARALPTGRTRMLALILSDITNPVFFDLVRGAERVTARQGYTLVVAESQETAALELETAGRLLPVVDGLVLVASRLGDDQVQRLDEQRPLLMVNRAVPGVAGIVPDVLPGICAALDHLAALGHRALAFLSGPADSWMSGLRWDILLDEAPRRSMSIVEIGPGAPTTEGGRQSLRRVLASGVTAVVTYNDLMAIGLLQASKAADIAVPERLSIIGFDDIFGSDFTTPPITTIRTPLGTMGEEAVRRLIAEIDDEEPGGNETPLATAFVQRGSTAPSS</sequence>
<dbReference type="PANTHER" id="PTHR30146:SF109">
    <property type="entry name" value="HTH-TYPE TRANSCRIPTIONAL REGULATOR GALS"/>
    <property type="match status" value="1"/>
</dbReference>
<dbReference type="InterPro" id="IPR010982">
    <property type="entry name" value="Lambda_DNA-bd_dom_sf"/>
</dbReference>
<evidence type="ECO:0000313" key="6">
    <source>
        <dbReference type="EMBL" id="NKY58362.1"/>
    </source>
</evidence>
<keyword evidence="1" id="KW-0805">Transcription regulation</keyword>
<dbReference type="AlphaFoldDB" id="A0A846YLI6"/>
<evidence type="ECO:0000256" key="1">
    <source>
        <dbReference type="ARBA" id="ARBA00023015"/>
    </source>
</evidence>